<evidence type="ECO:0000313" key="3">
    <source>
        <dbReference type="Proteomes" id="UP000680020"/>
    </source>
</evidence>
<dbReference type="Proteomes" id="UP000680020">
    <property type="component" value="Unassembled WGS sequence"/>
</dbReference>
<accession>A0AB35BVD7</accession>
<dbReference type="GeneID" id="58262742"/>
<sequence>MTVSEVMADVGAAKTITTTPYEKQRKQLTIAFFICGLFLVGLIVFAFMRLPKYESNQDVAHLSTVYDAVRDIDHYIDIQAQGGHIEEAFLKARMQTISENLQKVEGIDANNVLNIWQNFQQQLAEQNNALNVVNNAIRLKQRADAASQSLYQDLSGVSSQLSDARSVSLETIRYIDQLANAVVRLHANLTRVINSQAKVDIQTISELTESLSVVQKGLNVLMMGSPQEGVQSIRGSLEEESILEAQFVFNQLARDVSSLIKDARGLVLLNQMRTKLQDEKDTIQRLLQTTIDTAYEGQQAYIQSMNQYVRLISLIAAGGIVLFFLIFAFLFLRLNRARLSILFEKDVKDQRIVQVMAVVDHFVTLRERLMTQLDLVASLNNESDRILAKGREVRESSHSISDIIKEMQNTYDYLEQAFSHDLSLVKKGGDEHLETLRSTLKKQLAYFTERKDKIADVKQTAWMIEAFFSSVVSNTNDSVVAYREVEQELMLIISEIDQLNRGLKEEA</sequence>
<feature type="transmembrane region" description="Helical" evidence="1">
    <location>
        <begin position="308"/>
        <end position="332"/>
    </location>
</feature>
<keyword evidence="1" id="KW-0472">Membrane</keyword>
<keyword evidence="1" id="KW-0812">Transmembrane</keyword>
<evidence type="ECO:0000313" key="2">
    <source>
        <dbReference type="EMBL" id="MBS7824185.1"/>
    </source>
</evidence>
<dbReference type="AlphaFoldDB" id="A0AB35BVD7"/>
<organism evidence="2 3">
    <name type="scientific">Wohlfahrtiimonas chitiniclastica</name>
    <dbReference type="NCBI Taxonomy" id="400946"/>
    <lineage>
        <taxon>Bacteria</taxon>
        <taxon>Pseudomonadati</taxon>
        <taxon>Pseudomonadota</taxon>
        <taxon>Gammaproteobacteria</taxon>
        <taxon>Cardiobacteriales</taxon>
        <taxon>Ignatzschineriaceae</taxon>
        <taxon>Wohlfahrtiimonas</taxon>
    </lineage>
</organism>
<evidence type="ECO:0008006" key="4">
    <source>
        <dbReference type="Google" id="ProtNLM"/>
    </source>
</evidence>
<proteinExistence type="predicted"/>
<keyword evidence="1" id="KW-1133">Transmembrane helix</keyword>
<reference evidence="2" key="1">
    <citation type="submission" date="2021-03" db="EMBL/GenBank/DDBJ databases">
        <title>Identification and antibiotic profiling of Wohlfahrtiimonas chitiniclastica, an underestimated human pathogen.</title>
        <authorList>
            <person name="Kopf A."/>
            <person name="Bunk B."/>
            <person name="Coldewey S."/>
            <person name="Gunzer F."/>
            <person name="Riedel T."/>
            <person name="Schroettner P."/>
        </authorList>
    </citation>
    <scope>NUCLEOTIDE SEQUENCE</scope>
    <source>
        <strain evidence="2">DSM 100917</strain>
    </source>
</reference>
<gene>
    <name evidence="2" type="ORF">J7561_03060</name>
</gene>
<dbReference type="RefSeq" id="WP_094537524.1">
    <property type="nucleotide sequence ID" value="NZ_JAGIBT010000004.1"/>
</dbReference>
<comment type="caution">
    <text evidence="2">The sequence shown here is derived from an EMBL/GenBank/DDBJ whole genome shotgun (WGS) entry which is preliminary data.</text>
</comment>
<name>A0AB35BVD7_9GAMM</name>
<protein>
    <recommendedName>
        <fullName evidence="4">Methyl-accepting transducer domain-containing protein</fullName>
    </recommendedName>
</protein>
<dbReference type="EMBL" id="JAGIBU010000001">
    <property type="protein sequence ID" value="MBS7824185.1"/>
    <property type="molecule type" value="Genomic_DNA"/>
</dbReference>
<evidence type="ECO:0000256" key="1">
    <source>
        <dbReference type="SAM" id="Phobius"/>
    </source>
</evidence>
<feature type="transmembrane region" description="Helical" evidence="1">
    <location>
        <begin position="28"/>
        <end position="48"/>
    </location>
</feature>